<keyword evidence="4 10" id="KW-0812">Transmembrane</keyword>
<feature type="transmembrane region" description="Helical" evidence="10">
    <location>
        <begin position="20"/>
        <end position="44"/>
    </location>
</feature>
<organism evidence="12 13">
    <name type="scientific">Meganyctiphanes norvegica</name>
    <name type="common">Northern krill</name>
    <name type="synonym">Thysanopoda norvegica</name>
    <dbReference type="NCBI Taxonomy" id="48144"/>
    <lineage>
        <taxon>Eukaryota</taxon>
        <taxon>Metazoa</taxon>
        <taxon>Ecdysozoa</taxon>
        <taxon>Arthropoda</taxon>
        <taxon>Crustacea</taxon>
        <taxon>Multicrustacea</taxon>
        <taxon>Malacostraca</taxon>
        <taxon>Eumalacostraca</taxon>
        <taxon>Eucarida</taxon>
        <taxon>Euphausiacea</taxon>
        <taxon>Euphausiidae</taxon>
        <taxon>Meganyctiphanes</taxon>
    </lineage>
</organism>
<keyword evidence="2" id="KW-0813">Transport</keyword>
<comment type="caution">
    <text evidence="12">The sequence shown here is derived from an EMBL/GenBank/DDBJ whole genome shotgun (WGS) entry which is preliminary data.</text>
</comment>
<evidence type="ECO:0000256" key="5">
    <source>
        <dbReference type="ARBA" id="ARBA00022989"/>
    </source>
</evidence>
<gene>
    <name evidence="12" type="ORF">MNOR_LOCUS9717</name>
</gene>
<reference evidence="12 13" key="1">
    <citation type="submission" date="2024-05" db="EMBL/GenBank/DDBJ databases">
        <authorList>
            <person name="Wallberg A."/>
        </authorList>
    </citation>
    <scope>NUCLEOTIDE SEQUENCE [LARGE SCALE GENOMIC DNA]</scope>
</reference>
<dbReference type="GO" id="GO:0015386">
    <property type="term" value="F:potassium:proton antiporter activity"/>
    <property type="evidence" value="ECO:0007669"/>
    <property type="project" value="TreeGrafter"/>
</dbReference>
<evidence type="ECO:0000259" key="11">
    <source>
        <dbReference type="Pfam" id="PF00999"/>
    </source>
</evidence>
<accession>A0AAV2Q8M4</accession>
<evidence type="ECO:0000256" key="8">
    <source>
        <dbReference type="ARBA" id="ARBA00023136"/>
    </source>
</evidence>
<evidence type="ECO:0000256" key="1">
    <source>
        <dbReference type="ARBA" id="ARBA00004127"/>
    </source>
</evidence>
<dbReference type="InterPro" id="IPR018422">
    <property type="entry name" value="Cation/H_exchanger_CPA1"/>
</dbReference>
<evidence type="ECO:0000256" key="6">
    <source>
        <dbReference type="ARBA" id="ARBA00023053"/>
    </source>
</evidence>
<evidence type="ECO:0000313" key="13">
    <source>
        <dbReference type="Proteomes" id="UP001497623"/>
    </source>
</evidence>
<feature type="transmembrane region" description="Helical" evidence="10">
    <location>
        <begin position="174"/>
        <end position="192"/>
    </location>
</feature>
<feature type="transmembrane region" description="Helical" evidence="10">
    <location>
        <begin position="51"/>
        <end position="68"/>
    </location>
</feature>
<protein>
    <recommendedName>
        <fullName evidence="11">Cation/H+ exchanger transmembrane domain-containing protein</fullName>
    </recommendedName>
</protein>
<dbReference type="PANTHER" id="PTHR10110:SF191">
    <property type="entry name" value="SODIUM_HYDROGEN EXCHANGER 8"/>
    <property type="match status" value="1"/>
</dbReference>
<keyword evidence="3" id="KW-0050">Antiport</keyword>
<dbReference type="GO" id="GO:0016020">
    <property type="term" value="C:membrane"/>
    <property type="evidence" value="ECO:0007669"/>
    <property type="project" value="InterPro"/>
</dbReference>
<keyword evidence="9" id="KW-0739">Sodium transport</keyword>
<keyword evidence="6" id="KW-0915">Sodium</keyword>
<feature type="transmembrane region" description="Helical" evidence="10">
    <location>
        <begin position="139"/>
        <end position="162"/>
    </location>
</feature>
<evidence type="ECO:0000313" key="12">
    <source>
        <dbReference type="EMBL" id="CAL4075178.1"/>
    </source>
</evidence>
<feature type="non-terminal residue" evidence="12">
    <location>
        <position position="356"/>
    </location>
</feature>
<comment type="subcellular location">
    <subcellularLocation>
        <location evidence="1">Endomembrane system</location>
        <topology evidence="1">Multi-pass membrane protein</topology>
    </subcellularLocation>
</comment>
<evidence type="ECO:0000256" key="2">
    <source>
        <dbReference type="ARBA" id="ARBA00022448"/>
    </source>
</evidence>
<evidence type="ECO:0000256" key="7">
    <source>
        <dbReference type="ARBA" id="ARBA00023065"/>
    </source>
</evidence>
<dbReference type="GO" id="GO:0015385">
    <property type="term" value="F:sodium:proton antiporter activity"/>
    <property type="evidence" value="ECO:0007669"/>
    <property type="project" value="InterPro"/>
</dbReference>
<dbReference type="EMBL" id="CAXKWB010004750">
    <property type="protein sequence ID" value="CAL4075178.1"/>
    <property type="molecule type" value="Genomic_DNA"/>
</dbReference>
<dbReference type="Pfam" id="PF00999">
    <property type="entry name" value="Na_H_Exchanger"/>
    <property type="match status" value="1"/>
</dbReference>
<feature type="domain" description="Cation/H+ exchanger transmembrane" evidence="11">
    <location>
        <begin position="12"/>
        <end position="229"/>
    </location>
</feature>
<keyword evidence="7" id="KW-0406">Ion transport</keyword>
<evidence type="ECO:0000256" key="3">
    <source>
        <dbReference type="ARBA" id="ARBA00022449"/>
    </source>
</evidence>
<sequence length="356" mass="40375">MASPGMAELGATEAFLYVAWRFMVMFFASAGIGVAFGLLSALMLKYMPVRDYTSLELCIIIIFIYAPYTLAEGIHLSGIMAILFNGIVMSHYTHFNMSPVMQMTMQHLMRTCAFIAECTVFIYLGLALFSFHHQFKPALVLWSIVLCLIGRALNIFPLANIVNKFRDHPITNKMMFVMWFSGLRGAIAYALALHLEFTDEKRHVIVTTTLVIVLFTIFVLGGSTVPLVKYLKANKREKRRKNRDVDLSLNKTREWGSAVDTDHLSELTEEESDNPVALTRIKGFHRLDVLYLRPFLIRKVTHQECNTHLYNVVNLLSPNATLIPGKQGGQEDNMEIQTNSNISANQTNRQTDKQEN</sequence>
<feature type="transmembrane region" description="Helical" evidence="10">
    <location>
        <begin position="204"/>
        <end position="231"/>
    </location>
</feature>
<dbReference type="PANTHER" id="PTHR10110">
    <property type="entry name" value="SODIUM/HYDROGEN EXCHANGER"/>
    <property type="match status" value="1"/>
</dbReference>
<dbReference type="GO" id="GO:0012505">
    <property type="term" value="C:endomembrane system"/>
    <property type="evidence" value="ECO:0007669"/>
    <property type="project" value="UniProtKB-SubCell"/>
</dbReference>
<name>A0AAV2Q8M4_MEGNR</name>
<keyword evidence="13" id="KW-1185">Reference proteome</keyword>
<evidence type="ECO:0000256" key="9">
    <source>
        <dbReference type="ARBA" id="ARBA00023201"/>
    </source>
</evidence>
<feature type="transmembrane region" description="Helical" evidence="10">
    <location>
        <begin position="74"/>
        <end position="92"/>
    </location>
</feature>
<keyword evidence="8 10" id="KW-0472">Membrane</keyword>
<proteinExistence type="predicted"/>
<evidence type="ECO:0000256" key="4">
    <source>
        <dbReference type="ARBA" id="ARBA00022692"/>
    </source>
</evidence>
<dbReference type="InterPro" id="IPR006153">
    <property type="entry name" value="Cation/H_exchanger_TM"/>
</dbReference>
<evidence type="ECO:0000256" key="10">
    <source>
        <dbReference type="SAM" id="Phobius"/>
    </source>
</evidence>
<feature type="transmembrane region" description="Helical" evidence="10">
    <location>
        <begin position="113"/>
        <end position="133"/>
    </location>
</feature>
<dbReference type="Proteomes" id="UP001497623">
    <property type="component" value="Unassembled WGS sequence"/>
</dbReference>
<keyword evidence="5 10" id="KW-1133">Transmembrane helix</keyword>
<dbReference type="AlphaFoldDB" id="A0AAV2Q8M4"/>
<dbReference type="GO" id="GO:0051453">
    <property type="term" value="P:regulation of intracellular pH"/>
    <property type="evidence" value="ECO:0007669"/>
    <property type="project" value="TreeGrafter"/>
</dbReference>